<feature type="compositionally biased region" description="Acidic residues" evidence="11">
    <location>
        <begin position="371"/>
        <end position="387"/>
    </location>
</feature>
<dbReference type="SMART" id="SM00320">
    <property type="entry name" value="WD40"/>
    <property type="match status" value="3"/>
</dbReference>
<evidence type="ECO:0000256" key="3">
    <source>
        <dbReference type="ARBA" id="ARBA00004906"/>
    </source>
</evidence>
<keyword evidence="4" id="KW-0963">Cytoplasm</keyword>
<feature type="repeat" description="WD" evidence="10">
    <location>
        <begin position="147"/>
        <end position="187"/>
    </location>
</feature>
<keyword evidence="8" id="KW-0539">Nucleus</keyword>
<evidence type="ECO:0000256" key="2">
    <source>
        <dbReference type="ARBA" id="ARBA00004496"/>
    </source>
</evidence>
<dbReference type="STRING" id="10195.A0A3M7SYZ4"/>
<dbReference type="GO" id="GO:0080008">
    <property type="term" value="C:Cul4-RING E3 ubiquitin ligase complex"/>
    <property type="evidence" value="ECO:0007669"/>
    <property type="project" value="TreeGrafter"/>
</dbReference>
<evidence type="ECO:0000313" key="14">
    <source>
        <dbReference type="Proteomes" id="UP000276133"/>
    </source>
</evidence>
<keyword evidence="7" id="KW-0833">Ubl conjugation pathway</keyword>
<dbReference type="InterPro" id="IPR056151">
    <property type="entry name" value="Beta-prop_DCAF12"/>
</dbReference>
<organism evidence="13 14">
    <name type="scientific">Brachionus plicatilis</name>
    <name type="common">Marine rotifer</name>
    <name type="synonym">Brachionus muelleri</name>
    <dbReference type="NCBI Taxonomy" id="10195"/>
    <lineage>
        <taxon>Eukaryota</taxon>
        <taxon>Metazoa</taxon>
        <taxon>Spiralia</taxon>
        <taxon>Gnathifera</taxon>
        <taxon>Rotifera</taxon>
        <taxon>Eurotatoria</taxon>
        <taxon>Monogononta</taxon>
        <taxon>Pseudotrocha</taxon>
        <taxon>Ploima</taxon>
        <taxon>Brachionidae</taxon>
        <taxon>Brachionus</taxon>
    </lineage>
</organism>
<evidence type="ECO:0000256" key="5">
    <source>
        <dbReference type="ARBA" id="ARBA00022574"/>
    </source>
</evidence>
<dbReference type="InterPro" id="IPR001680">
    <property type="entry name" value="WD40_rpt"/>
</dbReference>
<dbReference type="PANTHER" id="PTHR19860">
    <property type="entry name" value="DDB1- AND CUL4-ASSOCIATED FACTOR 12-RELATED"/>
    <property type="match status" value="1"/>
</dbReference>
<dbReference type="GO" id="GO:0005634">
    <property type="term" value="C:nucleus"/>
    <property type="evidence" value="ECO:0007669"/>
    <property type="project" value="UniProtKB-SubCell"/>
</dbReference>
<dbReference type="GO" id="GO:0005737">
    <property type="term" value="C:cytoplasm"/>
    <property type="evidence" value="ECO:0007669"/>
    <property type="project" value="UniProtKB-SubCell"/>
</dbReference>
<evidence type="ECO:0000256" key="10">
    <source>
        <dbReference type="PROSITE-ProRule" id="PRU00221"/>
    </source>
</evidence>
<dbReference type="Gene3D" id="2.130.10.10">
    <property type="entry name" value="YVTN repeat-like/Quinoprotein amine dehydrogenase"/>
    <property type="match status" value="2"/>
</dbReference>
<dbReference type="PANTHER" id="PTHR19860:SF16">
    <property type="entry name" value="DDB1- AND CUL4-ASSOCIATED FACTOR 12"/>
    <property type="match status" value="1"/>
</dbReference>
<keyword evidence="5 10" id="KW-0853">WD repeat</keyword>
<evidence type="ECO:0000256" key="4">
    <source>
        <dbReference type="ARBA" id="ARBA00022490"/>
    </source>
</evidence>
<feature type="region of interest" description="Disordered" evidence="11">
    <location>
        <begin position="366"/>
        <end position="389"/>
    </location>
</feature>
<comment type="similarity">
    <text evidence="9">Belongs to the WD repeat DCAF12 family.</text>
</comment>
<protein>
    <submittedName>
        <fullName evidence="13">DDB1-and CUL4-associated factor 12</fullName>
    </submittedName>
</protein>
<dbReference type="InterPro" id="IPR015943">
    <property type="entry name" value="WD40/YVTN_repeat-like_dom_sf"/>
</dbReference>
<dbReference type="Pfam" id="PF23760">
    <property type="entry name" value="Beta-prop_DCAF12"/>
    <property type="match status" value="2"/>
</dbReference>
<accession>A0A3M7SYZ4</accession>
<proteinExistence type="inferred from homology"/>
<keyword evidence="14" id="KW-1185">Reference proteome</keyword>
<evidence type="ECO:0000256" key="8">
    <source>
        <dbReference type="ARBA" id="ARBA00023242"/>
    </source>
</evidence>
<comment type="caution">
    <text evidence="13">The sequence shown here is derived from an EMBL/GenBank/DDBJ whole genome shotgun (WGS) entry which is preliminary data.</text>
</comment>
<comment type="pathway">
    <text evidence="3">Protein modification; protein ubiquitination.</text>
</comment>
<dbReference type="OrthoDB" id="9610195at2759"/>
<dbReference type="EMBL" id="REGN01000564">
    <property type="protein sequence ID" value="RNA40947.1"/>
    <property type="molecule type" value="Genomic_DNA"/>
</dbReference>
<evidence type="ECO:0000256" key="7">
    <source>
        <dbReference type="ARBA" id="ARBA00022786"/>
    </source>
</evidence>
<dbReference type="PROSITE" id="PS50082">
    <property type="entry name" value="WD_REPEATS_2"/>
    <property type="match status" value="1"/>
</dbReference>
<gene>
    <name evidence="13" type="ORF">BpHYR1_044471</name>
</gene>
<evidence type="ECO:0000256" key="11">
    <source>
        <dbReference type="SAM" id="MobiDB-lite"/>
    </source>
</evidence>
<dbReference type="InterPro" id="IPR051191">
    <property type="entry name" value="DCAF12"/>
</dbReference>
<comment type="subcellular location">
    <subcellularLocation>
        <location evidence="2">Cytoplasm</location>
    </subcellularLocation>
    <subcellularLocation>
        <location evidence="1">Nucleus</location>
    </subcellularLocation>
</comment>
<sequence>MNILNYTLDHEIYGSSNLKSFKQRITANKIRNSEHFTSRLPHTLKENEYDLKSSNINKIFTGQWLDERKCIMGTKCNKLVILDTITGKYSIQNPLKSHPQSKNIQNHCGIHSISINPSGTYLATGAEHVNDIAVYTLPSLEPVMVGFNAHKYWIFDIAWLDEDHVVTGAGDNRLALWTVNNSKNFTNLKSNRINSSSSLNKSDSSDSCSKSKILNYTDMDGRVDRQNLKRSSPSSPPISSRIPVRLNPFQSFASPRSSFQNFFNLNRTLAPGNRFGFYNIENFIPRRSFNFVNDRERNINDTYVINDNITEDEDEEQSDQANFHDYLFRYSSGSNLELSNEEMDEEDDDTDDEFVFNSSSSFVESFNSELNQDEDEDDEPELNDDERADMKRKRVSLLGNLRHSQQRMRYETPTKVIKCKQSKRIRALAFNPKRNEIAAISMNSAFHYFDINRFEQKYTKKLSPLKENVCLTINSDYSIYAVGSASHVQLLDANNARAITYPIFIKKDIGVRSLHFRNNVVSIGTGVGTILFYDVRANKFLSQNDDQSKIENHLSLQTTGGWIMRNETYYENLSYTNGTDNSHAIYSHSYDPTGTKLLTVGGPLTINLYGHYAGIWQ</sequence>
<dbReference type="InterPro" id="IPR011047">
    <property type="entry name" value="Quinoprotein_ADH-like_sf"/>
</dbReference>
<evidence type="ECO:0000256" key="1">
    <source>
        <dbReference type="ARBA" id="ARBA00004123"/>
    </source>
</evidence>
<feature type="domain" description="DDB1- and CUL4-associated factor 12 beta-propeller" evidence="12">
    <location>
        <begin position="405"/>
        <end position="616"/>
    </location>
</feature>
<evidence type="ECO:0000259" key="12">
    <source>
        <dbReference type="Pfam" id="PF23760"/>
    </source>
</evidence>
<dbReference type="AlphaFoldDB" id="A0A3M7SYZ4"/>
<evidence type="ECO:0000256" key="9">
    <source>
        <dbReference type="ARBA" id="ARBA00038022"/>
    </source>
</evidence>
<keyword evidence="6" id="KW-0677">Repeat</keyword>
<evidence type="ECO:0000313" key="13">
    <source>
        <dbReference type="EMBL" id="RNA40947.1"/>
    </source>
</evidence>
<evidence type="ECO:0000256" key="6">
    <source>
        <dbReference type="ARBA" id="ARBA00022737"/>
    </source>
</evidence>
<dbReference type="Proteomes" id="UP000276133">
    <property type="component" value="Unassembled WGS sequence"/>
</dbReference>
<name>A0A3M7SYZ4_BRAPC</name>
<dbReference type="SUPFAM" id="SSF50998">
    <property type="entry name" value="Quinoprotein alcohol dehydrogenase-like"/>
    <property type="match status" value="1"/>
</dbReference>
<reference evidence="13 14" key="1">
    <citation type="journal article" date="2018" name="Sci. Rep.">
        <title>Genomic signatures of local adaptation to the degree of environmental predictability in rotifers.</title>
        <authorList>
            <person name="Franch-Gras L."/>
            <person name="Hahn C."/>
            <person name="Garcia-Roger E.M."/>
            <person name="Carmona M.J."/>
            <person name="Serra M."/>
            <person name="Gomez A."/>
        </authorList>
    </citation>
    <scope>NUCLEOTIDE SEQUENCE [LARGE SCALE GENOMIC DNA]</scope>
    <source>
        <strain evidence="13">HYR1</strain>
    </source>
</reference>
<feature type="domain" description="DDB1- and CUL4-associated factor 12 beta-propeller" evidence="12">
    <location>
        <begin position="40"/>
        <end position="184"/>
    </location>
</feature>